<organism evidence="2 3">
    <name type="scientific">Bombus impatiens</name>
    <name type="common">Bumblebee</name>
    <dbReference type="NCBI Taxonomy" id="132113"/>
    <lineage>
        <taxon>Eukaryota</taxon>
        <taxon>Metazoa</taxon>
        <taxon>Ecdysozoa</taxon>
        <taxon>Arthropoda</taxon>
        <taxon>Hexapoda</taxon>
        <taxon>Insecta</taxon>
        <taxon>Pterygota</taxon>
        <taxon>Neoptera</taxon>
        <taxon>Endopterygota</taxon>
        <taxon>Hymenoptera</taxon>
        <taxon>Apocrita</taxon>
        <taxon>Aculeata</taxon>
        <taxon>Apoidea</taxon>
        <taxon>Anthophila</taxon>
        <taxon>Apidae</taxon>
        <taxon>Bombus</taxon>
        <taxon>Pyrobombus</taxon>
    </lineage>
</organism>
<name>A0A6P6FAX2_BOMIM</name>
<gene>
    <name evidence="3" type="primary">LOC112212856</name>
</gene>
<reference evidence="3" key="1">
    <citation type="submission" date="2025-08" db="UniProtKB">
        <authorList>
            <consortium name="RefSeq"/>
        </authorList>
    </citation>
    <scope>IDENTIFICATION</scope>
</reference>
<dbReference type="InterPro" id="IPR036691">
    <property type="entry name" value="Endo/exonu/phosph_ase_sf"/>
</dbReference>
<dbReference type="GeneID" id="112212856"/>
<feature type="compositionally biased region" description="Basic and acidic residues" evidence="1">
    <location>
        <begin position="30"/>
        <end position="42"/>
    </location>
</feature>
<evidence type="ECO:0000313" key="3">
    <source>
        <dbReference type="RefSeq" id="XP_024223434.2"/>
    </source>
</evidence>
<dbReference type="Proteomes" id="UP000515180">
    <property type="component" value="Unplaced"/>
</dbReference>
<dbReference type="RefSeq" id="XP_024223434.2">
    <property type="nucleotide sequence ID" value="XM_024367666.2"/>
</dbReference>
<sequence length="291" mass="34274">MRGVHNRKNENRDRSRKNTYDKGGGQKHSKNGDNEINRGKIRAMTEKSKLEKGIYIDDDLTRKGREVQQQIRRIARNKEVWEYLKTFDVIGLTETLVEKDNWEKLKYRLPKKFDWKCRAAMRVRKKGRAKREIITGINKELREIEYKEISDNIVERKIVYNDKTYRVMVVYNQDTKGTWKEIEERVDGREEEVMIIGGDWNARTGEEGGLINEDLGKEKNRRSKDKTINMEGGTLLKYLDERGWMIVNQRDKEGKEWTYIGERGNSVIHFVIGNQEATGEIISMKVGKRTV</sequence>
<dbReference type="AlphaFoldDB" id="A0A6P6FAX2"/>
<evidence type="ECO:0000256" key="1">
    <source>
        <dbReference type="SAM" id="MobiDB-lite"/>
    </source>
</evidence>
<protein>
    <submittedName>
        <fullName evidence="3">Uncharacterized protein LOC112212856</fullName>
    </submittedName>
</protein>
<dbReference type="SUPFAM" id="SSF56219">
    <property type="entry name" value="DNase I-like"/>
    <property type="match status" value="1"/>
</dbReference>
<accession>A0A6P6FAX2</accession>
<dbReference type="OrthoDB" id="7616539at2759"/>
<feature type="compositionally biased region" description="Basic and acidic residues" evidence="1">
    <location>
        <begin position="7"/>
        <end position="20"/>
    </location>
</feature>
<dbReference type="KEGG" id="bim:112212856"/>
<feature type="region of interest" description="Disordered" evidence="1">
    <location>
        <begin position="1"/>
        <end position="42"/>
    </location>
</feature>
<feature type="non-terminal residue" evidence="3">
    <location>
        <position position="291"/>
    </location>
</feature>
<evidence type="ECO:0000313" key="2">
    <source>
        <dbReference type="Proteomes" id="UP000515180"/>
    </source>
</evidence>
<proteinExistence type="predicted"/>
<keyword evidence="2" id="KW-1185">Reference proteome</keyword>
<dbReference type="Gene3D" id="3.60.10.10">
    <property type="entry name" value="Endonuclease/exonuclease/phosphatase"/>
    <property type="match status" value="1"/>
</dbReference>